<comment type="caution">
    <text evidence="1">The sequence shown here is derived from an EMBL/GenBank/DDBJ whole genome shotgun (WGS) entry which is preliminary data.</text>
</comment>
<evidence type="ECO:0000313" key="1">
    <source>
        <dbReference type="EMBL" id="KAF6816967.1"/>
    </source>
</evidence>
<organism evidence="1 2">
    <name type="scientific">Colletotrichum sojae</name>
    <dbReference type="NCBI Taxonomy" id="2175907"/>
    <lineage>
        <taxon>Eukaryota</taxon>
        <taxon>Fungi</taxon>
        <taxon>Dikarya</taxon>
        <taxon>Ascomycota</taxon>
        <taxon>Pezizomycotina</taxon>
        <taxon>Sordariomycetes</taxon>
        <taxon>Hypocreomycetidae</taxon>
        <taxon>Glomerellales</taxon>
        <taxon>Glomerellaceae</taxon>
        <taxon>Colletotrichum</taxon>
        <taxon>Colletotrichum orchidearum species complex</taxon>
    </lineage>
</organism>
<protein>
    <submittedName>
        <fullName evidence="1">Uncharacterized protein</fullName>
    </submittedName>
</protein>
<dbReference type="AlphaFoldDB" id="A0A8H6JQ41"/>
<gene>
    <name evidence="1" type="ORF">CSOJ01_02664</name>
</gene>
<keyword evidence="2" id="KW-1185">Reference proteome</keyword>
<dbReference type="Proteomes" id="UP000652219">
    <property type="component" value="Unassembled WGS sequence"/>
</dbReference>
<dbReference type="EMBL" id="WIGN01000024">
    <property type="protein sequence ID" value="KAF6816967.1"/>
    <property type="molecule type" value="Genomic_DNA"/>
</dbReference>
<name>A0A8H6JQ41_9PEZI</name>
<reference evidence="1 2" key="1">
    <citation type="journal article" date="2020" name="Phytopathology">
        <title>Genome Sequence Resources of Colletotrichum truncatum, C. plurivorum, C. musicola, and C. sojae: Four Species Pathogenic to Soybean (Glycine max).</title>
        <authorList>
            <person name="Rogerio F."/>
            <person name="Boufleur T.R."/>
            <person name="Ciampi-Guillardi M."/>
            <person name="Sukno S.A."/>
            <person name="Thon M.R."/>
            <person name="Massola Junior N.S."/>
            <person name="Baroncelli R."/>
        </authorList>
    </citation>
    <scope>NUCLEOTIDE SEQUENCE [LARGE SCALE GENOMIC DNA]</scope>
    <source>
        <strain evidence="1 2">LFN0009</strain>
    </source>
</reference>
<evidence type="ECO:0000313" key="2">
    <source>
        <dbReference type="Proteomes" id="UP000652219"/>
    </source>
</evidence>
<sequence length="258" mass="29841">MGTKLSCYDDLTEHEKFSCDRILSRIMQLNRTGQSVDDETRKEFWGIVFCNWNTGQSMVAPIQPSRHAAETSVLVGHFARDTRRNTRPPNYRVPGSRHRIFTEIPDNRRQGADVFLQVSINLDTQTYRYRWVDSENRTVPREAVKLNNMTMDKARSLTIAQWDRMEMRVQGNYNVRMAVWYARTQLISHLKQRDDCESAANKGEECPGCKYQDDAAMPQLKDIRLCGDSFPADSPIGVAYREHQGPIRGTIRYNPAFN</sequence>
<proteinExistence type="predicted"/>
<accession>A0A8H6JQ41</accession>